<dbReference type="Pfam" id="PF13635">
    <property type="entry name" value="DUF4143"/>
    <property type="match status" value="1"/>
</dbReference>
<feature type="domain" description="AAA" evidence="1">
    <location>
        <begin position="11"/>
        <end position="141"/>
    </location>
</feature>
<reference evidence="3" key="1">
    <citation type="submission" date="2020-10" db="EMBL/GenBank/DDBJ databases">
        <authorList>
            <person name="Gilroy R."/>
        </authorList>
    </citation>
    <scope>NUCLEOTIDE SEQUENCE</scope>
    <source>
        <strain evidence="3">CHK190-19873</strain>
    </source>
</reference>
<dbReference type="InterPro" id="IPR025420">
    <property type="entry name" value="DUF4143"/>
</dbReference>
<dbReference type="InterPro" id="IPR027417">
    <property type="entry name" value="P-loop_NTPase"/>
</dbReference>
<dbReference type="SUPFAM" id="SSF52540">
    <property type="entry name" value="P-loop containing nucleoside triphosphate hydrolases"/>
    <property type="match status" value="1"/>
</dbReference>
<evidence type="ECO:0000259" key="2">
    <source>
        <dbReference type="Pfam" id="PF13635"/>
    </source>
</evidence>
<evidence type="ECO:0000259" key="1">
    <source>
        <dbReference type="Pfam" id="PF13173"/>
    </source>
</evidence>
<comment type="caution">
    <text evidence="3">The sequence shown here is derived from an EMBL/GenBank/DDBJ whole genome shotgun (WGS) entry which is preliminary data.</text>
</comment>
<sequence length="397" mass="46042">MIKLYMDKPFIKIITGVHRSGKTTILRWVSRELKRRGVEEEQILYVDYEAFDYGPKGDLEILREQARIFSETKGKRLYLLLDEIQYLSGWETAILGLYKKCDCDIYLTGARAGLLYPQTTSLLAGNYVEIPIYPYSFSEFLEQMQESRPDESRSDTEWFQDFYWNGSMPGLYRLQAGREVTDRYLLDVCKSALLQDAVRLGGLRNVGQLWTLLGYLALHLGEPLSPKTISDGLNGDGCQVSKDTVYGMVRALENSQIICRIMRMDIREERIVETREKYYFADWGMCHALRGRAFPETAAVLENIVCLELLARGFRVYRGKLGRREFDFLVERGRKKYAIQVREHVKGPMELVEAAGPLVSLKGPYAKMILTMDPGQEWNEKYEIRRRYLVDFLMDIV</sequence>
<dbReference type="PANTHER" id="PTHR33295:SF20">
    <property type="entry name" value="ATPASE"/>
    <property type="match status" value="1"/>
</dbReference>
<dbReference type="InterPro" id="IPR041682">
    <property type="entry name" value="AAA_14"/>
</dbReference>
<evidence type="ECO:0000313" key="3">
    <source>
        <dbReference type="EMBL" id="HIS33084.1"/>
    </source>
</evidence>
<keyword evidence="3" id="KW-0067">ATP-binding</keyword>
<dbReference type="Pfam" id="PF13173">
    <property type="entry name" value="AAA_14"/>
    <property type="match status" value="1"/>
</dbReference>
<keyword evidence="3" id="KW-0547">Nucleotide-binding</keyword>
<dbReference type="AlphaFoldDB" id="A0A9D1EVQ1"/>
<feature type="domain" description="DUF4143" evidence="2">
    <location>
        <begin position="195"/>
        <end position="341"/>
    </location>
</feature>
<protein>
    <submittedName>
        <fullName evidence="3">ATP-binding protein</fullName>
    </submittedName>
</protein>
<name>A0A9D1EVQ1_9FIRM</name>
<accession>A0A9D1EVQ1</accession>
<organism evidence="3 4">
    <name type="scientific">Candidatus Limivivens intestinipullorum</name>
    <dbReference type="NCBI Taxonomy" id="2840858"/>
    <lineage>
        <taxon>Bacteria</taxon>
        <taxon>Bacillati</taxon>
        <taxon>Bacillota</taxon>
        <taxon>Clostridia</taxon>
        <taxon>Lachnospirales</taxon>
        <taxon>Lachnospiraceae</taxon>
        <taxon>Lachnospiraceae incertae sedis</taxon>
        <taxon>Candidatus Limivivens</taxon>
    </lineage>
</organism>
<reference evidence="3" key="2">
    <citation type="journal article" date="2021" name="PeerJ">
        <title>Extensive microbial diversity within the chicken gut microbiome revealed by metagenomics and culture.</title>
        <authorList>
            <person name="Gilroy R."/>
            <person name="Ravi A."/>
            <person name="Getino M."/>
            <person name="Pursley I."/>
            <person name="Horton D.L."/>
            <person name="Alikhan N.F."/>
            <person name="Baker D."/>
            <person name="Gharbi K."/>
            <person name="Hall N."/>
            <person name="Watson M."/>
            <person name="Adriaenssens E.M."/>
            <person name="Foster-Nyarko E."/>
            <person name="Jarju S."/>
            <person name="Secka A."/>
            <person name="Antonio M."/>
            <person name="Oren A."/>
            <person name="Chaudhuri R.R."/>
            <person name="La Ragione R."/>
            <person name="Hildebrand F."/>
            <person name="Pallen M.J."/>
        </authorList>
    </citation>
    <scope>NUCLEOTIDE SEQUENCE</scope>
    <source>
        <strain evidence="3">CHK190-19873</strain>
    </source>
</reference>
<dbReference type="GO" id="GO:0005524">
    <property type="term" value="F:ATP binding"/>
    <property type="evidence" value="ECO:0007669"/>
    <property type="project" value="UniProtKB-KW"/>
</dbReference>
<gene>
    <name evidence="3" type="ORF">IAB44_16290</name>
</gene>
<proteinExistence type="predicted"/>
<dbReference type="Proteomes" id="UP000823935">
    <property type="component" value="Unassembled WGS sequence"/>
</dbReference>
<evidence type="ECO:0000313" key="4">
    <source>
        <dbReference type="Proteomes" id="UP000823935"/>
    </source>
</evidence>
<dbReference type="EMBL" id="DVIQ01000111">
    <property type="protein sequence ID" value="HIS33084.1"/>
    <property type="molecule type" value="Genomic_DNA"/>
</dbReference>
<dbReference type="PANTHER" id="PTHR33295">
    <property type="entry name" value="ATPASE"/>
    <property type="match status" value="1"/>
</dbReference>